<comment type="catalytic activity">
    <reaction evidence="1">
        <text>ATP + protein L-histidine = ADP + protein N-phospho-L-histidine.</text>
        <dbReference type="EC" id="2.7.13.3"/>
    </reaction>
</comment>
<dbReference type="PANTHER" id="PTHR44936:SF9">
    <property type="entry name" value="SENSOR PROTEIN CREC"/>
    <property type="match status" value="1"/>
</dbReference>
<dbReference type="SUPFAM" id="SSF55874">
    <property type="entry name" value="ATPase domain of HSP90 chaperone/DNA topoisomerase II/histidine kinase"/>
    <property type="match status" value="1"/>
</dbReference>
<dbReference type="PRINTS" id="PR00344">
    <property type="entry name" value="BCTRLSENSOR"/>
</dbReference>
<keyword evidence="12" id="KW-0067">ATP-binding</keyword>
<dbReference type="EC" id="2.7.13.3" evidence="5"/>
<dbReference type="GO" id="GO:0005524">
    <property type="term" value="F:ATP binding"/>
    <property type="evidence" value="ECO:0007669"/>
    <property type="project" value="UniProtKB-KW"/>
</dbReference>
<feature type="transmembrane region" description="Helical" evidence="21">
    <location>
        <begin position="156"/>
        <end position="177"/>
    </location>
</feature>
<evidence type="ECO:0000256" key="9">
    <source>
        <dbReference type="ARBA" id="ARBA00022741"/>
    </source>
</evidence>
<dbReference type="Pfam" id="PF00512">
    <property type="entry name" value="HisKA"/>
    <property type="match status" value="1"/>
</dbReference>
<evidence type="ECO:0000256" key="16">
    <source>
        <dbReference type="ARBA" id="ARBA00023016"/>
    </source>
</evidence>
<evidence type="ECO:0000313" key="24">
    <source>
        <dbReference type="EMBL" id="GFM38463.1"/>
    </source>
</evidence>
<keyword evidence="18" id="KW-0464">Manganese</keyword>
<evidence type="ECO:0000256" key="1">
    <source>
        <dbReference type="ARBA" id="ARBA00000085"/>
    </source>
</evidence>
<dbReference type="Gene3D" id="1.10.287.130">
    <property type="match status" value="1"/>
</dbReference>
<evidence type="ECO:0000256" key="21">
    <source>
        <dbReference type="SAM" id="Phobius"/>
    </source>
</evidence>
<keyword evidence="11" id="KW-0378">Hydrolase</keyword>
<dbReference type="PROSITE" id="PS50109">
    <property type="entry name" value="HIS_KIN"/>
    <property type="match status" value="1"/>
</dbReference>
<keyword evidence="10" id="KW-0418">Kinase</keyword>
<evidence type="ECO:0000256" key="17">
    <source>
        <dbReference type="ARBA" id="ARBA00023026"/>
    </source>
</evidence>
<keyword evidence="15" id="KW-0902">Two-component regulatory system</keyword>
<evidence type="ECO:0000256" key="15">
    <source>
        <dbReference type="ARBA" id="ARBA00023012"/>
    </source>
</evidence>
<feature type="domain" description="HAMP" evidence="23">
    <location>
        <begin position="182"/>
        <end position="234"/>
    </location>
</feature>
<keyword evidence="25" id="KW-1185">Reference proteome</keyword>
<evidence type="ECO:0000313" key="25">
    <source>
        <dbReference type="Proteomes" id="UP000503820"/>
    </source>
</evidence>
<evidence type="ECO:0000256" key="18">
    <source>
        <dbReference type="ARBA" id="ARBA00023211"/>
    </source>
</evidence>
<dbReference type="EMBL" id="BLVP01000036">
    <property type="protein sequence ID" value="GFM38463.1"/>
    <property type="molecule type" value="Genomic_DNA"/>
</dbReference>
<dbReference type="InterPro" id="IPR003661">
    <property type="entry name" value="HisK_dim/P_dom"/>
</dbReference>
<dbReference type="SMART" id="SM00388">
    <property type="entry name" value="HisKA"/>
    <property type="match status" value="1"/>
</dbReference>
<dbReference type="InterPro" id="IPR036097">
    <property type="entry name" value="HisK_dim/P_sf"/>
</dbReference>
<evidence type="ECO:0000256" key="12">
    <source>
        <dbReference type="ARBA" id="ARBA00022840"/>
    </source>
</evidence>
<evidence type="ECO:0000256" key="7">
    <source>
        <dbReference type="ARBA" id="ARBA00022553"/>
    </source>
</evidence>
<accession>A0A7J0BXQ8</accession>
<sequence length="525" mass="56472">MRTWVIRSVAFVLIASGTVALSLFFCTQVLERGPIAARLREDNIRELAMAAEMMLHLAEDGEGAGAMRIDQAAGGGAIYMLFDSSLVPVSGTGHHPRLLEIAQMAVEQDGVVGGTRSSTDKGERWKEQAMPFTASSGERYYIAGVVPRTGMEGEDAVLWVLLRATAILVAGGILLLLTRMPQRPAKELRKALRRLAHGEYNARVNLGAVSRGDELAKLAFEFNAMAEQMESLHAEQQRLFGEISHEMRSPLSRMSLAVELAGRSGFADPGKLLDRIRRDANRLGALSNEMLDLAKAQRGAAQTEVVDVAALVEQVIAESRFEAESTGKRVVCGQNLPGLHLQGNREMLFRMLENVVRNGIRHTPLGTEVIVDFWECAHAGRETVTIRVRDAGSGVAEEDLQAIFRPFVQAQVQRYAAGGTGSSGSCSYPRNVSGFGRSGLKSDAGGATVDDALPGVRRESAPAGGLEGKGLGLAITRHVAVRHGGMVWGENGRDGGLQVFIRLPLAPHQPVGKSSARHPLIAQPV</sequence>
<name>A0A7J0BXQ8_9BACT</name>
<dbReference type="InterPro" id="IPR036890">
    <property type="entry name" value="HATPase_C_sf"/>
</dbReference>
<dbReference type="SMART" id="SM00387">
    <property type="entry name" value="HATPase_c"/>
    <property type="match status" value="1"/>
</dbReference>
<evidence type="ECO:0000256" key="20">
    <source>
        <dbReference type="ARBA" id="ARBA00041776"/>
    </source>
</evidence>
<keyword evidence="6" id="KW-1003">Cell membrane</keyword>
<evidence type="ECO:0000256" key="8">
    <source>
        <dbReference type="ARBA" id="ARBA00022679"/>
    </source>
</evidence>
<organism evidence="24 25">
    <name type="scientific">Desulfovibrio psychrotolerans</name>
    <dbReference type="NCBI Taxonomy" id="415242"/>
    <lineage>
        <taxon>Bacteria</taxon>
        <taxon>Pseudomonadati</taxon>
        <taxon>Thermodesulfobacteriota</taxon>
        <taxon>Desulfovibrionia</taxon>
        <taxon>Desulfovibrionales</taxon>
        <taxon>Desulfovibrionaceae</taxon>
        <taxon>Desulfovibrio</taxon>
    </lineage>
</organism>
<dbReference type="GO" id="GO:0005886">
    <property type="term" value="C:plasma membrane"/>
    <property type="evidence" value="ECO:0007669"/>
    <property type="project" value="UniProtKB-SubCell"/>
</dbReference>
<dbReference type="CDD" id="cd00082">
    <property type="entry name" value="HisKA"/>
    <property type="match status" value="1"/>
</dbReference>
<comment type="caution">
    <text evidence="24">The sequence shown here is derived from an EMBL/GenBank/DDBJ whole genome shotgun (WGS) entry which is preliminary data.</text>
</comment>
<comment type="cofactor">
    <cofactor evidence="2">
        <name>Mn(2+)</name>
        <dbReference type="ChEBI" id="CHEBI:29035"/>
    </cofactor>
</comment>
<dbReference type="InterPro" id="IPR004358">
    <property type="entry name" value="Sig_transdc_His_kin-like_C"/>
</dbReference>
<evidence type="ECO:0000256" key="11">
    <source>
        <dbReference type="ARBA" id="ARBA00022801"/>
    </source>
</evidence>
<dbReference type="InterPro" id="IPR003660">
    <property type="entry name" value="HAMP_dom"/>
</dbReference>
<keyword evidence="21" id="KW-1133">Transmembrane helix</keyword>
<dbReference type="Pfam" id="PF00672">
    <property type="entry name" value="HAMP"/>
    <property type="match status" value="1"/>
</dbReference>
<evidence type="ECO:0000256" key="4">
    <source>
        <dbReference type="ARBA" id="ARBA00004651"/>
    </source>
</evidence>
<evidence type="ECO:0000256" key="13">
    <source>
        <dbReference type="ARBA" id="ARBA00022842"/>
    </source>
</evidence>
<evidence type="ECO:0000256" key="2">
    <source>
        <dbReference type="ARBA" id="ARBA00001936"/>
    </source>
</evidence>
<dbReference type="GO" id="GO:0000155">
    <property type="term" value="F:phosphorelay sensor kinase activity"/>
    <property type="evidence" value="ECO:0007669"/>
    <property type="project" value="InterPro"/>
</dbReference>
<keyword evidence="13" id="KW-0460">Magnesium</keyword>
<keyword evidence="17" id="KW-0843">Virulence</keyword>
<gene>
    <name evidence="24" type="ORF">DSM19430T_31470</name>
</gene>
<dbReference type="SUPFAM" id="SSF158472">
    <property type="entry name" value="HAMP domain-like"/>
    <property type="match status" value="1"/>
</dbReference>
<evidence type="ECO:0000259" key="23">
    <source>
        <dbReference type="PROSITE" id="PS50885"/>
    </source>
</evidence>
<keyword evidence="14" id="KW-0904">Protein phosphatase</keyword>
<evidence type="ECO:0000256" key="19">
    <source>
        <dbReference type="ARBA" id="ARBA00040454"/>
    </source>
</evidence>
<comment type="cofactor">
    <cofactor evidence="3">
        <name>Mg(2+)</name>
        <dbReference type="ChEBI" id="CHEBI:18420"/>
    </cofactor>
</comment>
<dbReference type="GO" id="GO:0004721">
    <property type="term" value="F:phosphoprotein phosphatase activity"/>
    <property type="evidence" value="ECO:0007669"/>
    <property type="project" value="UniProtKB-KW"/>
</dbReference>
<dbReference type="PANTHER" id="PTHR44936">
    <property type="entry name" value="SENSOR PROTEIN CREC"/>
    <property type="match status" value="1"/>
</dbReference>
<evidence type="ECO:0000256" key="14">
    <source>
        <dbReference type="ARBA" id="ARBA00022912"/>
    </source>
</evidence>
<keyword evidence="7" id="KW-0597">Phosphoprotein</keyword>
<protein>
    <recommendedName>
        <fullName evidence="19">Signal transduction histidine-protein kinase/phosphatase MprB</fullName>
        <ecNumber evidence="5">2.7.13.3</ecNumber>
    </recommendedName>
    <alternativeName>
        <fullName evidence="20">Mycobacterial persistence regulator B</fullName>
    </alternativeName>
</protein>
<dbReference type="SUPFAM" id="SSF47384">
    <property type="entry name" value="Homodimeric domain of signal transducing histidine kinase"/>
    <property type="match status" value="1"/>
</dbReference>
<reference evidence="24 25" key="1">
    <citation type="submission" date="2020-05" db="EMBL/GenBank/DDBJ databases">
        <title>Draft genome sequence of Desulfovibrio psychrotolerans JS1T.</title>
        <authorList>
            <person name="Ueno A."/>
            <person name="Tamazawa S."/>
            <person name="Tamamura S."/>
            <person name="Murakami T."/>
            <person name="Kiyama T."/>
            <person name="Inomata H."/>
            <person name="Amano Y."/>
            <person name="Miyakawa K."/>
            <person name="Tamaki H."/>
            <person name="Naganuma T."/>
            <person name="Kaneko K."/>
        </authorList>
    </citation>
    <scope>NUCLEOTIDE SEQUENCE [LARGE SCALE GENOMIC DNA]</scope>
    <source>
        <strain evidence="24 25">JS1</strain>
    </source>
</reference>
<keyword evidence="21" id="KW-0812">Transmembrane</keyword>
<evidence type="ECO:0000259" key="22">
    <source>
        <dbReference type="PROSITE" id="PS50109"/>
    </source>
</evidence>
<evidence type="ECO:0000256" key="5">
    <source>
        <dbReference type="ARBA" id="ARBA00012438"/>
    </source>
</evidence>
<dbReference type="CDD" id="cd06225">
    <property type="entry name" value="HAMP"/>
    <property type="match status" value="1"/>
</dbReference>
<dbReference type="AlphaFoldDB" id="A0A7J0BXQ8"/>
<dbReference type="Gene3D" id="6.10.340.10">
    <property type="match status" value="1"/>
</dbReference>
<keyword evidence="9" id="KW-0547">Nucleotide-binding</keyword>
<proteinExistence type="predicted"/>
<dbReference type="InterPro" id="IPR005467">
    <property type="entry name" value="His_kinase_dom"/>
</dbReference>
<dbReference type="PROSITE" id="PS50885">
    <property type="entry name" value="HAMP"/>
    <property type="match status" value="1"/>
</dbReference>
<evidence type="ECO:0000256" key="6">
    <source>
        <dbReference type="ARBA" id="ARBA00022475"/>
    </source>
</evidence>
<dbReference type="InterPro" id="IPR050980">
    <property type="entry name" value="2C_sensor_his_kinase"/>
</dbReference>
<feature type="domain" description="Histidine kinase" evidence="22">
    <location>
        <begin position="242"/>
        <end position="507"/>
    </location>
</feature>
<keyword evidence="16" id="KW-0346">Stress response</keyword>
<dbReference type="Pfam" id="PF02518">
    <property type="entry name" value="HATPase_c"/>
    <property type="match status" value="1"/>
</dbReference>
<evidence type="ECO:0000256" key="10">
    <source>
        <dbReference type="ARBA" id="ARBA00022777"/>
    </source>
</evidence>
<comment type="subcellular location">
    <subcellularLocation>
        <location evidence="4">Cell membrane</location>
        <topology evidence="4">Multi-pass membrane protein</topology>
    </subcellularLocation>
</comment>
<keyword evidence="8" id="KW-0808">Transferase</keyword>
<dbReference type="SMART" id="SM00304">
    <property type="entry name" value="HAMP"/>
    <property type="match status" value="1"/>
</dbReference>
<dbReference type="RefSeq" id="WP_174411068.1">
    <property type="nucleotide sequence ID" value="NZ_BLVP01000036.1"/>
</dbReference>
<dbReference type="Proteomes" id="UP000503820">
    <property type="component" value="Unassembled WGS sequence"/>
</dbReference>
<dbReference type="InterPro" id="IPR003594">
    <property type="entry name" value="HATPase_dom"/>
</dbReference>
<dbReference type="Gene3D" id="3.30.565.10">
    <property type="entry name" value="Histidine kinase-like ATPase, C-terminal domain"/>
    <property type="match status" value="1"/>
</dbReference>
<keyword evidence="21" id="KW-0472">Membrane</keyword>
<evidence type="ECO:0000256" key="3">
    <source>
        <dbReference type="ARBA" id="ARBA00001946"/>
    </source>
</evidence>